<feature type="transmembrane region" description="Helical" evidence="2">
    <location>
        <begin position="385"/>
        <end position="405"/>
    </location>
</feature>
<keyword evidence="2" id="KW-1133">Transmembrane helix</keyword>
<feature type="transmembrane region" description="Helical" evidence="2">
    <location>
        <begin position="218"/>
        <end position="237"/>
    </location>
</feature>
<feature type="transmembrane region" description="Helical" evidence="2">
    <location>
        <begin position="324"/>
        <end position="347"/>
    </location>
</feature>
<feature type="region of interest" description="Disordered" evidence="1">
    <location>
        <begin position="528"/>
        <end position="564"/>
    </location>
</feature>
<comment type="caution">
    <text evidence="3">The sequence shown here is derived from an EMBL/GenBank/DDBJ whole genome shotgun (WGS) entry which is preliminary data.</text>
</comment>
<dbReference type="EMBL" id="BDIP01002049">
    <property type="protein sequence ID" value="GIQ85637.1"/>
    <property type="molecule type" value="Genomic_DNA"/>
</dbReference>
<feature type="transmembrane region" description="Helical" evidence="2">
    <location>
        <begin position="101"/>
        <end position="119"/>
    </location>
</feature>
<proteinExistence type="predicted"/>
<evidence type="ECO:0000256" key="1">
    <source>
        <dbReference type="SAM" id="MobiDB-lite"/>
    </source>
</evidence>
<evidence type="ECO:0000313" key="4">
    <source>
        <dbReference type="Proteomes" id="UP000265618"/>
    </source>
</evidence>
<reference evidence="3 4" key="1">
    <citation type="journal article" date="2018" name="PLoS ONE">
        <title>The draft genome of Kipferlia bialata reveals reductive genome evolution in fornicate parasites.</title>
        <authorList>
            <person name="Tanifuji G."/>
            <person name="Takabayashi S."/>
            <person name="Kume K."/>
            <person name="Takagi M."/>
            <person name="Nakayama T."/>
            <person name="Kamikawa R."/>
            <person name="Inagaki Y."/>
            <person name="Hashimoto T."/>
        </authorList>
    </citation>
    <scope>NUCLEOTIDE SEQUENCE [LARGE SCALE GENOMIC DNA]</scope>
    <source>
        <strain evidence="3">NY0173</strain>
    </source>
</reference>
<accession>A0A9K3CZ46</accession>
<gene>
    <name evidence="3" type="ORF">KIPB_007339</name>
</gene>
<dbReference type="AlphaFoldDB" id="A0A9K3CZ46"/>
<keyword evidence="4" id="KW-1185">Reference proteome</keyword>
<feature type="transmembrane region" description="Helical" evidence="2">
    <location>
        <begin position="249"/>
        <end position="272"/>
    </location>
</feature>
<dbReference type="Proteomes" id="UP000265618">
    <property type="component" value="Unassembled WGS sequence"/>
</dbReference>
<feature type="compositionally biased region" description="Basic and acidic residues" evidence="1">
    <location>
        <begin position="534"/>
        <end position="543"/>
    </location>
</feature>
<feature type="transmembrane region" description="Helical" evidence="2">
    <location>
        <begin position="131"/>
        <end position="150"/>
    </location>
</feature>
<protein>
    <submittedName>
        <fullName evidence="3">Uncharacterized protein</fullName>
    </submittedName>
</protein>
<evidence type="ECO:0000313" key="3">
    <source>
        <dbReference type="EMBL" id="GIQ85637.1"/>
    </source>
</evidence>
<feature type="non-terminal residue" evidence="3">
    <location>
        <position position="1"/>
    </location>
</feature>
<feature type="transmembrane region" description="Helical" evidence="2">
    <location>
        <begin position="425"/>
        <end position="448"/>
    </location>
</feature>
<sequence length="575" mass="64471">ARSRHVKRIRAHMDELARQAAFSRWHRSPHRHTAEDAYHSVTWEKEHVMEELAEREHSVYTTHLGARLERAVMRRVQRLSEVRIKSPNRNRGWTATLCDRAILRFSVALIPCAILQAVATVEHRPLYTAMAYMSLLMGLFVLSVLAMHTVTHTMTPCRGKGYAIWLLGSWDASLPDRQSVRVSHRLSAVIGWRMWDSDHDTCREGQPPFRHRVISKHLRLLAILMGLGIGSLIGLVIPHQRTDTHLPLWVYSVMVIVGHMILTKTILFGYSFSLAGQRREDPAISAGCGNFALALTALGRYCIYSAVSLHHDPRGFLSTGHSNLWLYLCYTGLVLLILFSYINRVVVSLLPPGHARLSISYAGPHVSGYCCMLVFYGVVGASMHGHALLTLWAVPVCLVIVSRIAHSRALGVSDSPSSALRTASYLVAFTCVMAMVCVVSLGAVKGVFLRDISMWGYIDTLFSDYLPYNAMGNRGLAAQLSFLGILWMGHEGLKWGRERQSLSQHHARLAYQRDLAKMYSRLRSKPRFHAVPTPKDKDSEKKTGAVYTSPKASHSRKRGSKTHPIPIVSVADWMS</sequence>
<organism evidence="3 4">
    <name type="scientific">Kipferlia bialata</name>
    <dbReference type="NCBI Taxonomy" id="797122"/>
    <lineage>
        <taxon>Eukaryota</taxon>
        <taxon>Metamonada</taxon>
        <taxon>Carpediemonas-like organisms</taxon>
        <taxon>Kipferlia</taxon>
    </lineage>
</organism>
<evidence type="ECO:0000256" key="2">
    <source>
        <dbReference type="SAM" id="Phobius"/>
    </source>
</evidence>
<keyword evidence="2" id="KW-0812">Transmembrane</keyword>
<name>A0A9K3CZ46_9EUKA</name>
<keyword evidence="2" id="KW-0472">Membrane</keyword>
<feature type="transmembrane region" description="Helical" evidence="2">
    <location>
        <begin position="359"/>
        <end position="379"/>
    </location>
</feature>